<keyword evidence="2" id="KW-1185">Reference proteome</keyword>
<sequence>MDIKFLGIILSLFFILEISGKDIQVVYKYEEPLDKSGMTFYRKTSKDYLDRGDMILRNAEKDLLKIAKEKRANVVEIYVLEKVNGEIPTESQIGRFGFVSLLYVLKKSN</sequence>
<dbReference type="RefSeq" id="WP_106565348.1">
    <property type="nucleotide sequence ID" value="NZ_JAUVYL010000085.1"/>
</dbReference>
<name>A0A2P8ECN9_9BACT</name>
<dbReference type="AlphaFoldDB" id="A0A2P8ECN9"/>
<protein>
    <submittedName>
        <fullName evidence="1">Uncharacterized protein</fullName>
    </submittedName>
</protein>
<organism evidence="1 2">
    <name type="scientific">Cecembia rubra</name>
    <dbReference type="NCBI Taxonomy" id="1485585"/>
    <lineage>
        <taxon>Bacteria</taxon>
        <taxon>Pseudomonadati</taxon>
        <taxon>Bacteroidota</taxon>
        <taxon>Cytophagia</taxon>
        <taxon>Cytophagales</taxon>
        <taxon>Cyclobacteriaceae</taxon>
        <taxon>Cecembia</taxon>
    </lineage>
</organism>
<accession>A0A2P8ECN9</accession>
<dbReference type="OrthoDB" id="839951at2"/>
<evidence type="ECO:0000313" key="2">
    <source>
        <dbReference type="Proteomes" id="UP000240708"/>
    </source>
</evidence>
<evidence type="ECO:0000313" key="1">
    <source>
        <dbReference type="EMBL" id="PSL07233.1"/>
    </source>
</evidence>
<reference evidence="1 2" key="1">
    <citation type="submission" date="2018-03" db="EMBL/GenBank/DDBJ databases">
        <title>Genomic Encyclopedia of Archaeal and Bacterial Type Strains, Phase II (KMG-II): from individual species to whole genera.</title>
        <authorList>
            <person name="Goeker M."/>
        </authorList>
    </citation>
    <scope>NUCLEOTIDE SEQUENCE [LARGE SCALE GENOMIC DNA]</scope>
    <source>
        <strain evidence="1 2">DSM 28057</strain>
    </source>
</reference>
<comment type="caution">
    <text evidence="1">The sequence shown here is derived from an EMBL/GenBank/DDBJ whole genome shotgun (WGS) entry which is preliminary data.</text>
</comment>
<dbReference type="EMBL" id="PYGF01000001">
    <property type="protein sequence ID" value="PSL07233.1"/>
    <property type="molecule type" value="Genomic_DNA"/>
</dbReference>
<proteinExistence type="predicted"/>
<dbReference type="Proteomes" id="UP000240708">
    <property type="component" value="Unassembled WGS sequence"/>
</dbReference>
<gene>
    <name evidence="1" type="ORF">CLV48_101163</name>
</gene>